<dbReference type="GO" id="GO:0000729">
    <property type="term" value="P:DNA double-strand break processing"/>
    <property type="evidence" value="ECO:0007669"/>
    <property type="project" value="TreeGrafter"/>
</dbReference>
<reference evidence="2" key="2">
    <citation type="submission" date="2020-06" db="EMBL/GenBank/DDBJ databases">
        <authorList>
            <person name="Sheffer M."/>
        </authorList>
    </citation>
    <scope>NUCLEOTIDE SEQUENCE</scope>
</reference>
<dbReference type="GO" id="GO:0044547">
    <property type="term" value="F:DNA topoisomerase binding"/>
    <property type="evidence" value="ECO:0007669"/>
    <property type="project" value="TreeGrafter"/>
</dbReference>
<dbReference type="GO" id="GO:0005634">
    <property type="term" value="C:nucleus"/>
    <property type="evidence" value="ECO:0007669"/>
    <property type="project" value="TreeGrafter"/>
</dbReference>
<proteinExistence type="predicted"/>
<name>A0A8T0ELM0_ARGBR</name>
<dbReference type="GO" id="GO:0003697">
    <property type="term" value="F:single-stranded DNA binding"/>
    <property type="evidence" value="ECO:0007669"/>
    <property type="project" value="TreeGrafter"/>
</dbReference>
<dbReference type="InterPro" id="IPR041426">
    <property type="entry name" value="Mos1_HTH"/>
</dbReference>
<protein>
    <submittedName>
        <fullName evidence="2">Histone-lysine N-methyltransferase SETMAR like protein</fullName>
    </submittedName>
</protein>
<sequence length="103" mass="11754">MRADAQTHIRHIMPYYFGKGWKAVQSFPDIRKPLGEGTISESRCREWFAHFKSGDTSLEDKPERGRSLNFDDQEFLATVEGDKSLATRMLTGNFNVSPSTVKQ</sequence>
<dbReference type="GO" id="GO:0044774">
    <property type="term" value="P:mitotic DNA integrity checkpoint signaling"/>
    <property type="evidence" value="ECO:0007669"/>
    <property type="project" value="TreeGrafter"/>
</dbReference>
<dbReference type="InterPro" id="IPR052709">
    <property type="entry name" value="Transposase-MT_Hybrid"/>
</dbReference>
<dbReference type="Gene3D" id="1.10.10.1450">
    <property type="match status" value="1"/>
</dbReference>
<dbReference type="AlphaFoldDB" id="A0A8T0ELM0"/>
<evidence type="ECO:0000313" key="2">
    <source>
        <dbReference type="EMBL" id="KAF8776803.1"/>
    </source>
</evidence>
<dbReference type="Pfam" id="PF17906">
    <property type="entry name" value="HTH_48"/>
    <property type="match status" value="1"/>
</dbReference>
<dbReference type="GO" id="GO:0042800">
    <property type="term" value="F:histone H3K4 methyltransferase activity"/>
    <property type="evidence" value="ECO:0007669"/>
    <property type="project" value="TreeGrafter"/>
</dbReference>
<dbReference type="GO" id="GO:0003690">
    <property type="term" value="F:double-stranded DNA binding"/>
    <property type="evidence" value="ECO:0007669"/>
    <property type="project" value="TreeGrafter"/>
</dbReference>
<comment type="caution">
    <text evidence="2">The sequence shown here is derived from an EMBL/GenBank/DDBJ whole genome shotgun (WGS) entry which is preliminary data.</text>
</comment>
<dbReference type="PANTHER" id="PTHR46060">
    <property type="entry name" value="MARINER MOS1 TRANSPOSASE-LIKE PROTEIN"/>
    <property type="match status" value="1"/>
</dbReference>
<organism evidence="2 3">
    <name type="scientific">Argiope bruennichi</name>
    <name type="common">Wasp spider</name>
    <name type="synonym">Aranea bruennichi</name>
    <dbReference type="NCBI Taxonomy" id="94029"/>
    <lineage>
        <taxon>Eukaryota</taxon>
        <taxon>Metazoa</taxon>
        <taxon>Ecdysozoa</taxon>
        <taxon>Arthropoda</taxon>
        <taxon>Chelicerata</taxon>
        <taxon>Arachnida</taxon>
        <taxon>Araneae</taxon>
        <taxon>Araneomorphae</taxon>
        <taxon>Entelegynae</taxon>
        <taxon>Araneoidea</taxon>
        <taxon>Araneidae</taxon>
        <taxon>Argiope</taxon>
    </lineage>
</organism>
<dbReference type="GO" id="GO:0015074">
    <property type="term" value="P:DNA integration"/>
    <property type="evidence" value="ECO:0007669"/>
    <property type="project" value="TreeGrafter"/>
</dbReference>
<feature type="domain" description="Mos1 transposase HTH" evidence="1">
    <location>
        <begin position="7"/>
        <end position="55"/>
    </location>
</feature>
<dbReference type="Proteomes" id="UP000807504">
    <property type="component" value="Unassembled WGS sequence"/>
</dbReference>
<gene>
    <name evidence="2" type="ORF">HNY73_013747</name>
</gene>
<keyword evidence="3" id="KW-1185">Reference proteome</keyword>
<evidence type="ECO:0000259" key="1">
    <source>
        <dbReference type="Pfam" id="PF17906"/>
    </source>
</evidence>
<dbReference type="PANTHER" id="PTHR46060:SF2">
    <property type="entry name" value="HISTONE-LYSINE N-METHYLTRANSFERASE SETMAR"/>
    <property type="match status" value="1"/>
</dbReference>
<dbReference type="GO" id="GO:0006303">
    <property type="term" value="P:double-strand break repair via nonhomologous end joining"/>
    <property type="evidence" value="ECO:0007669"/>
    <property type="project" value="TreeGrafter"/>
</dbReference>
<dbReference type="GO" id="GO:0000014">
    <property type="term" value="F:single-stranded DNA endodeoxyribonuclease activity"/>
    <property type="evidence" value="ECO:0007669"/>
    <property type="project" value="TreeGrafter"/>
</dbReference>
<dbReference type="EMBL" id="JABXBU010002072">
    <property type="protein sequence ID" value="KAF8776803.1"/>
    <property type="molecule type" value="Genomic_DNA"/>
</dbReference>
<dbReference type="GO" id="GO:0031297">
    <property type="term" value="P:replication fork processing"/>
    <property type="evidence" value="ECO:0007669"/>
    <property type="project" value="TreeGrafter"/>
</dbReference>
<dbReference type="GO" id="GO:0000793">
    <property type="term" value="C:condensed chromosome"/>
    <property type="evidence" value="ECO:0007669"/>
    <property type="project" value="TreeGrafter"/>
</dbReference>
<accession>A0A8T0ELM0</accession>
<evidence type="ECO:0000313" key="3">
    <source>
        <dbReference type="Proteomes" id="UP000807504"/>
    </source>
</evidence>
<dbReference type="GO" id="GO:0035861">
    <property type="term" value="C:site of double-strand break"/>
    <property type="evidence" value="ECO:0007669"/>
    <property type="project" value="TreeGrafter"/>
</dbReference>
<dbReference type="GO" id="GO:0046975">
    <property type="term" value="F:histone H3K36 methyltransferase activity"/>
    <property type="evidence" value="ECO:0007669"/>
    <property type="project" value="TreeGrafter"/>
</dbReference>
<reference evidence="2" key="1">
    <citation type="journal article" date="2020" name="bioRxiv">
        <title>Chromosome-level reference genome of the European wasp spider Argiope bruennichi: a resource for studies on range expansion and evolutionary adaptation.</title>
        <authorList>
            <person name="Sheffer M.M."/>
            <person name="Hoppe A."/>
            <person name="Krehenwinkel H."/>
            <person name="Uhl G."/>
            <person name="Kuss A.W."/>
            <person name="Jensen L."/>
            <person name="Jensen C."/>
            <person name="Gillespie R.G."/>
            <person name="Hoff K.J."/>
            <person name="Prost S."/>
        </authorList>
    </citation>
    <scope>NUCLEOTIDE SEQUENCE</scope>
</reference>